<dbReference type="SUPFAM" id="SSF53448">
    <property type="entry name" value="Nucleotide-diphospho-sugar transferases"/>
    <property type="match status" value="1"/>
</dbReference>
<dbReference type="OrthoDB" id="5354021at2"/>
<proteinExistence type="predicted"/>
<gene>
    <name evidence="3" type="ORF">FF100_33945</name>
</gene>
<dbReference type="InterPro" id="IPR007652">
    <property type="entry name" value="A1-4-GlycosylTfrase_dom"/>
</dbReference>
<dbReference type="PANTHER" id="PTHR12042">
    <property type="entry name" value="LACTOSYLCERAMIDE 4-ALPHA-GALACTOSYLTRANSFERASE ALPHA- 1,4-GALACTOSYLTRANSFERASE"/>
    <property type="match status" value="1"/>
</dbReference>
<dbReference type="EMBL" id="VDDA01000044">
    <property type="protein sequence ID" value="TNC06819.1"/>
    <property type="molecule type" value="Genomic_DNA"/>
</dbReference>
<dbReference type="GO" id="GO:0016758">
    <property type="term" value="F:hexosyltransferase activity"/>
    <property type="evidence" value="ECO:0007669"/>
    <property type="project" value="TreeGrafter"/>
</dbReference>
<evidence type="ECO:0000256" key="1">
    <source>
        <dbReference type="ARBA" id="ARBA00022679"/>
    </source>
</evidence>
<sequence>MAIFRTFFHGKTSPYEITCLKSFVDYGHTVVFYSYDKRSCPSFCEWVDAEKIIPLSSIFYYETGEGAGSIAAFADCFRYLVLYESGDWWVDTDVLCLSSSWPDDQIVAGWESQKFINNAIMKFERGNPILEEMSAICLEKKGQATWGENGPRLLTSTLKKYFAIDNILPQNAFYAIEYLDATNFIDPDFTEEITEKTKCSLAAHLWNEMLRREAINKFVLPKEGSFFRNMAKKHDTISYFHDAS</sequence>
<dbReference type="InterPro" id="IPR029044">
    <property type="entry name" value="Nucleotide-diphossugar_trans"/>
</dbReference>
<dbReference type="AlphaFoldDB" id="A0A5C4L6R2"/>
<evidence type="ECO:0000313" key="3">
    <source>
        <dbReference type="EMBL" id="TNC06819.1"/>
    </source>
</evidence>
<comment type="caution">
    <text evidence="3">The sequence shown here is derived from an EMBL/GenBank/DDBJ whole genome shotgun (WGS) entry which is preliminary data.</text>
</comment>
<dbReference type="PANTHER" id="PTHR12042:SF21">
    <property type="entry name" value="ALPHA1,4-GALACTOSYLTRANSFERASE 1-RELATED"/>
    <property type="match status" value="1"/>
</dbReference>
<dbReference type="GO" id="GO:0016020">
    <property type="term" value="C:membrane"/>
    <property type="evidence" value="ECO:0007669"/>
    <property type="project" value="GOC"/>
</dbReference>
<accession>A0A5C4L6R2</accession>
<dbReference type="Gene3D" id="3.90.550.20">
    <property type="match status" value="1"/>
</dbReference>
<keyword evidence="1" id="KW-0808">Transferase</keyword>
<reference evidence="3 4" key="1">
    <citation type="submission" date="2019-06" db="EMBL/GenBank/DDBJ databases">
        <title>Genome of Methylobacterium sp. 17Sr1-39.</title>
        <authorList>
            <person name="Seo T."/>
        </authorList>
    </citation>
    <scope>NUCLEOTIDE SEQUENCE [LARGE SCALE GENOMIC DNA]</scope>
    <source>
        <strain evidence="3 4">17Sr1-39</strain>
    </source>
</reference>
<name>A0A5C4L6R2_9HYPH</name>
<protein>
    <recommendedName>
        <fullName evidence="2">Alpha 1,4-glycosyltransferase domain-containing protein</fullName>
    </recommendedName>
</protein>
<dbReference type="Pfam" id="PF04572">
    <property type="entry name" value="Gb3_synth"/>
    <property type="match status" value="1"/>
</dbReference>
<dbReference type="Proteomes" id="UP000305267">
    <property type="component" value="Unassembled WGS sequence"/>
</dbReference>
<keyword evidence="4" id="KW-1185">Reference proteome</keyword>
<evidence type="ECO:0000313" key="4">
    <source>
        <dbReference type="Proteomes" id="UP000305267"/>
    </source>
</evidence>
<dbReference type="RefSeq" id="WP_139040422.1">
    <property type="nucleotide sequence ID" value="NZ_VDDA01000044.1"/>
</dbReference>
<evidence type="ECO:0000259" key="2">
    <source>
        <dbReference type="Pfam" id="PF04572"/>
    </source>
</evidence>
<organism evidence="3 4">
    <name type="scientific">Methylobacterium terricola</name>
    <dbReference type="NCBI Taxonomy" id="2583531"/>
    <lineage>
        <taxon>Bacteria</taxon>
        <taxon>Pseudomonadati</taxon>
        <taxon>Pseudomonadota</taxon>
        <taxon>Alphaproteobacteria</taxon>
        <taxon>Hyphomicrobiales</taxon>
        <taxon>Methylobacteriaceae</taxon>
        <taxon>Methylobacterium</taxon>
    </lineage>
</organism>
<dbReference type="InterPro" id="IPR051981">
    <property type="entry name" value="Glycosyltransf_32"/>
</dbReference>
<dbReference type="GO" id="GO:0006688">
    <property type="term" value="P:glycosphingolipid biosynthetic process"/>
    <property type="evidence" value="ECO:0007669"/>
    <property type="project" value="TreeGrafter"/>
</dbReference>
<feature type="domain" description="Alpha 1,4-glycosyltransferase" evidence="2">
    <location>
        <begin position="123"/>
        <end position="216"/>
    </location>
</feature>